<feature type="binding site" evidence="4">
    <location>
        <position position="126"/>
    </location>
    <ligand>
        <name>Zn(2+)</name>
        <dbReference type="ChEBI" id="CHEBI:29105"/>
    </ligand>
</feature>
<dbReference type="Gene3D" id="3.40.50.1220">
    <property type="entry name" value="TPP-binding domain"/>
    <property type="match status" value="1"/>
</dbReference>
<dbReference type="Pfam" id="PF02146">
    <property type="entry name" value="SIR2"/>
    <property type="match status" value="1"/>
</dbReference>
<sequence length="289" mass="31617">MLASFTQHLGASQRVLALLGAGLSASSGIPTYRGPGGFWTTYSDQQLATPGAFRSDPCLVWQFYEHRREQVLAAQPNAAHFALARLASLKPGFLAVNQNVDGLCQRAGHPSEQIVNYHGSLFRVRCVDESCDYKADDYNVPIVPALQQPPPSSPSQKNTDDARFPLNDNISVQDLPHCPRCKTNLLRPDVVWFGEGVPEENAARVEEWLSQSDSCDLMLVIGTSAMVRPAAGYIQKARQRGARIAFFNLEVKEAGVARPEEADWSFVGDAAEMLPMALAKFLKDNGATI</sequence>
<feature type="region of interest" description="Disordered" evidence="5">
    <location>
        <begin position="144"/>
        <end position="163"/>
    </location>
</feature>
<accession>A0A9P5CHU2</accession>
<keyword evidence="2" id="KW-0808">Transferase</keyword>
<dbReference type="Gene3D" id="3.30.1600.10">
    <property type="entry name" value="SIR2/SIRT2 'Small Domain"/>
    <property type="match status" value="1"/>
</dbReference>
<dbReference type="RefSeq" id="XP_040771303.1">
    <property type="nucleotide sequence ID" value="XM_040919289.1"/>
</dbReference>
<dbReference type="EMBL" id="MU032353">
    <property type="protein sequence ID" value="KAF3760324.1"/>
    <property type="molecule type" value="Genomic_DNA"/>
</dbReference>
<keyword evidence="3" id="KW-0520">NAD</keyword>
<feature type="domain" description="Deacetylase sirtuin-type" evidence="6">
    <location>
        <begin position="1"/>
        <end position="284"/>
    </location>
</feature>
<dbReference type="SUPFAM" id="SSF52467">
    <property type="entry name" value="DHS-like NAD/FAD-binding domain"/>
    <property type="match status" value="1"/>
</dbReference>
<dbReference type="GO" id="GO:0046872">
    <property type="term" value="F:metal ion binding"/>
    <property type="evidence" value="ECO:0007669"/>
    <property type="project" value="UniProtKB-KW"/>
</dbReference>
<evidence type="ECO:0000256" key="2">
    <source>
        <dbReference type="ARBA" id="ARBA00022679"/>
    </source>
</evidence>
<name>A0A9P5CHU2_CRYP1</name>
<feature type="binding site" evidence="4">
    <location>
        <position position="131"/>
    </location>
    <ligand>
        <name>Zn(2+)</name>
        <dbReference type="ChEBI" id="CHEBI:29105"/>
    </ligand>
</feature>
<protein>
    <submittedName>
        <fullName evidence="7">SIR2 family histone deacetylase</fullName>
    </submittedName>
</protein>
<evidence type="ECO:0000256" key="4">
    <source>
        <dbReference type="PROSITE-ProRule" id="PRU00236"/>
    </source>
</evidence>
<dbReference type="AlphaFoldDB" id="A0A9P5CHU2"/>
<dbReference type="PANTHER" id="PTHR11085:SF10">
    <property type="entry name" value="NAD-DEPENDENT PROTEIN DEACYLASE SIRTUIN-5, MITOCHONDRIAL-RELATED"/>
    <property type="match status" value="1"/>
</dbReference>
<dbReference type="InterPro" id="IPR026590">
    <property type="entry name" value="Ssirtuin_cat_dom"/>
</dbReference>
<evidence type="ECO:0000259" key="6">
    <source>
        <dbReference type="PROSITE" id="PS50305"/>
    </source>
</evidence>
<dbReference type="InterPro" id="IPR029035">
    <property type="entry name" value="DHS-like_NAD/FAD-binding_dom"/>
</dbReference>
<dbReference type="GO" id="GO:0005634">
    <property type="term" value="C:nucleus"/>
    <property type="evidence" value="ECO:0007669"/>
    <property type="project" value="TreeGrafter"/>
</dbReference>
<feature type="active site" description="Proton acceptor" evidence="4">
    <location>
        <position position="118"/>
    </location>
</feature>
<dbReference type="GO" id="GO:0017136">
    <property type="term" value="F:histone deacetylase activity, NAD-dependent"/>
    <property type="evidence" value="ECO:0007669"/>
    <property type="project" value="TreeGrafter"/>
</dbReference>
<dbReference type="InterPro" id="IPR026591">
    <property type="entry name" value="Sirtuin_cat_small_dom_sf"/>
</dbReference>
<evidence type="ECO:0000313" key="8">
    <source>
        <dbReference type="Proteomes" id="UP000803844"/>
    </source>
</evidence>
<dbReference type="InterPro" id="IPR003000">
    <property type="entry name" value="Sirtuin"/>
</dbReference>
<keyword evidence="4" id="KW-0479">Metal-binding</keyword>
<comment type="similarity">
    <text evidence="1">Belongs to the sirtuin family. Class I subfamily.</text>
</comment>
<dbReference type="PANTHER" id="PTHR11085">
    <property type="entry name" value="NAD-DEPENDENT PROTEIN DEACYLASE SIRTUIN-5, MITOCHONDRIAL-RELATED"/>
    <property type="match status" value="1"/>
</dbReference>
<keyword evidence="4" id="KW-0862">Zinc</keyword>
<gene>
    <name evidence="7" type="ORF">M406DRAFT_297081</name>
</gene>
<evidence type="ECO:0000313" key="7">
    <source>
        <dbReference type="EMBL" id="KAF3760324.1"/>
    </source>
</evidence>
<organism evidence="7 8">
    <name type="scientific">Cryphonectria parasitica (strain ATCC 38755 / EP155)</name>
    <dbReference type="NCBI Taxonomy" id="660469"/>
    <lineage>
        <taxon>Eukaryota</taxon>
        <taxon>Fungi</taxon>
        <taxon>Dikarya</taxon>
        <taxon>Ascomycota</taxon>
        <taxon>Pezizomycotina</taxon>
        <taxon>Sordariomycetes</taxon>
        <taxon>Sordariomycetidae</taxon>
        <taxon>Diaporthales</taxon>
        <taxon>Cryphonectriaceae</taxon>
        <taxon>Cryphonectria-Endothia species complex</taxon>
        <taxon>Cryphonectria</taxon>
    </lineage>
</organism>
<dbReference type="Proteomes" id="UP000803844">
    <property type="component" value="Unassembled WGS sequence"/>
</dbReference>
<dbReference type="PROSITE" id="PS50305">
    <property type="entry name" value="SIRTUIN"/>
    <property type="match status" value="1"/>
</dbReference>
<reference evidence="7" key="1">
    <citation type="journal article" date="2020" name="Phytopathology">
        <title>Genome sequence of the chestnut blight fungus Cryphonectria parasitica EP155: A fundamental resource for an archetypical invasive plant pathogen.</title>
        <authorList>
            <person name="Crouch J.A."/>
            <person name="Dawe A."/>
            <person name="Aerts A."/>
            <person name="Barry K."/>
            <person name="Churchill A.C.L."/>
            <person name="Grimwood J."/>
            <person name="Hillman B."/>
            <person name="Milgroom M.G."/>
            <person name="Pangilinan J."/>
            <person name="Smith M."/>
            <person name="Salamov A."/>
            <person name="Schmutz J."/>
            <person name="Yadav J."/>
            <person name="Grigoriev I.V."/>
            <person name="Nuss D."/>
        </authorList>
    </citation>
    <scope>NUCLEOTIDE SEQUENCE</scope>
    <source>
        <strain evidence="7">EP155</strain>
    </source>
</reference>
<feature type="binding site" evidence="4">
    <location>
        <position position="181"/>
    </location>
    <ligand>
        <name>Zn(2+)</name>
        <dbReference type="ChEBI" id="CHEBI:29105"/>
    </ligand>
</feature>
<dbReference type="GO" id="GO:0070403">
    <property type="term" value="F:NAD+ binding"/>
    <property type="evidence" value="ECO:0007669"/>
    <property type="project" value="InterPro"/>
</dbReference>
<proteinExistence type="inferred from homology"/>
<dbReference type="OrthoDB" id="424302at2759"/>
<evidence type="ECO:0000256" key="1">
    <source>
        <dbReference type="ARBA" id="ARBA00006924"/>
    </source>
</evidence>
<evidence type="ECO:0000256" key="3">
    <source>
        <dbReference type="ARBA" id="ARBA00023027"/>
    </source>
</evidence>
<dbReference type="InterPro" id="IPR050134">
    <property type="entry name" value="NAD-dep_sirtuin_deacylases"/>
</dbReference>
<evidence type="ECO:0000256" key="5">
    <source>
        <dbReference type="SAM" id="MobiDB-lite"/>
    </source>
</evidence>
<dbReference type="GeneID" id="63836418"/>
<comment type="caution">
    <text evidence="7">The sequence shown here is derived from an EMBL/GenBank/DDBJ whole genome shotgun (WGS) entry which is preliminary data.</text>
</comment>
<feature type="binding site" evidence="4">
    <location>
        <position position="178"/>
    </location>
    <ligand>
        <name>Zn(2+)</name>
        <dbReference type="ChEBI" id="CHEBI:29105"/>
    </ligand>
</feature>
<keyword evidence="8" id="KW-1185">Reference proteome</keyword>